<feature type="region of interest" description="Disordered" evidence="6">
    <location>
        <begin position="1"/>
        <end position="96"/>
    </location>
</feature>
<feature type="compositionally biased region" description="Basic residues" evidence="6">
    <location>
        <begin position="310"/>
        <end position="323"/>
    </location>
</feature>
<evidence type="ECO:0000259" key="8">
    <source>
        <dbReference type="Pfam" id="PF05699"/>
    </source>
</evidence>
<dbReference type="Pfam" id="PF00078">
    <property type="entry name" value="RVT_1"/>
    <property type="match status" value="1"/>
</dbReference>
<keyword evidence="2" id="KW-0479">Metal-binding</keyword>
<reference evidence="10" key="1">
    <citation type="journal article" date="2017" name="Nat. Ecol. Evol.">
        <title>Genome expansion and lineage-specific genetic innovations in the forest pathogenic fungi Armillaria.</title>
        <authorList>
            <person name="Sipos G."/>
            <person name="Prasanna A.N."/>
            <person name="Walter M.C."/>
            <person name="O'Connor E."/>
            <person name="Balint B."/>
            <person name="Krizsan K."/>
            <person name="Kiss B."/>
            <person name="Hess J."/>
            <person name="Varga T."/>
            <person name="Slot J."/>
            <person name="Riley R."/>
            <person name="Boka B."/>
            <person name="Rigling D."/>
            <person name="Barry K."/>
            <person name="Lee J."/>
            <person name="Mihaltcheva S."/>
            <person name="LaButti K."/>
            <person name="Lipzen A."/>
            <person name="Waldron R."/>
            <person name="Moloney N.M."/>
            <person name="Sperisen C."/>
            <person name="Kredics L."/>
            <person name="Vagvoelgyi C."/>
            <person name="Patrignani A."/>
            <person name="Fitzpatrick D."/>
            <person name="Nagy I."/>
            <person name="Doyle S."/>
            <person name="Anderson J.B."/>
            <person name="Grigoriev I.V."/>
            <person name="Gueldener U."/>
            <person name="Muensterkoetter M."/>
            <person name="Nagy L.G."/>
        </authorList>
    </citation>
    <scope>NUCLEOTIDE SEQUENCE [LARGE SCALE GENOMIC DNA]</scope>
    <source>
        <strain evidence="10">C18/9</strain>
    </source>
</reference>
<dbReference type="OrthoDB" id="2677917at2759"/>
<sequence length="1227" mass="138314">MASQSKLITSDITPVPGRHQRVQSQRSKDSDAHLQEMPDSPPPQGRKNSKNRKRPSGATAEKSKVTPAAETTSTPAANPPAKRRRTTVVTEEEDDARTIAEGVDTIITKDKDGNISRLQRIGGPTITIRTHTPTVQNPSTQGNVMPRVGSPGLPSASHDTQVAAENIDDELPPLQDPDDSDDEMDVEGEELEEFSDEAELLKMMTKWTSPMYAFYSPIPEIEYRDGRKCHIFRCTAQANVTRCGHRIVRYLDTKDAQSTSNLRKHARKCWGEDVIKEADEAGTLDAARTLLRKDAGSDKRNGSITSHFARQGKGRVTYSHRQHTKQESRAEHVRWIAESSRPFAIVKDRGYNCLMKTGRPSCYVPSPSTVARDVKTVFGNTRQRISEMLQEHEGDLHFATDAWTSPNHRPYVAVTVHFEDKGKPVSLLLDIVEVAKNHTGENLAEAFVEILEDFKLSDKILSITCDNASNNDTMIEAIAEAIDDFPGEANRTRCFAHITNLVAKSLLKQFDELADGLDVEEVETRLRETEENGPGEKDNEDGLIDELAAMTVSEREEWEEQVLPAKSVLAKLRKLSFKIINSSTILLPAWNAILDELKFKPKKLPRDVATRWNSTYDMLEVAVEYKRAIKQITSDDEEAGDRAVPEYRLSSKEWKIAEQLRDVLKILKDATLFFSRSTPSLATVIPAMDHIDSVLTTQSLNAAYDPAIRASLCIAKKTLNRYYNITDYSEVYRISMVLHPRHKLAYFRKVGWSPTWIDTAHEIVQTEYERKYKNMAIEGEEENEVEEVTTSVSNNIFDSLPMLATAGSTQDELDRYLSTDPENVDDGLAWWNERRAMYPHLSRMALNYLSIPATSVDVERVFSHGRILLSHIRNRLSAQSTRALLCLGQWSLHGYVHDDDILAAAALPEVPDGEGEDGDFLMPDVSTIKDAWRKGQVVTVLFLDVKGAFPSVDVDMLVHEMLTLGIPAPYTEWLQRRLGGRKTVLTFDDFKSIIFDIANGLDQGDPLSQILYVIYNSSALKRLRKDEEGYLFIDDKAILVYGKTFIETHQKIKDVMERDGGILEWAREHNCEYGIAKFQLVDFTPKTRETTSQLGNDTRRREPDMGSPIQIGQHLISPKPVAKFLGVYIDAGLRWKEQGTAAIKKADDWITQFRWLARMSSGVTRESMRLTYISIAIPRILYAADVFLNPQRRMKKKRKDGKSSIRTVNCLSSIQRKAAILITGGMC</sequence>
<proteinExistence type="predicted"/>
<dbReference type="GO" id="GO:0046983">
    <property type="term" value="F:protein dimerization activity"/>
    <property type="evidence" value="ECO:0007669"/>
    <property type="project" value="InterPro"/>
</dbReference>
<keyword evidence="10" id="KW-1185">Reference proteome</keyword>
<comment type="subcellular location">
    <subcellularLocation>
        <location evidence="1">Nucleus</location>
    </subcellularLocation>
</comment>
<protein>
    <recommendedName>
        <fullName evidence="11">HAT C-terminal dimerisation domain-containing protein</fullName>
    </recommendedName>
</protein>
<evidence type="ECO:0000259" key="7">
    <source>
        <dbReference type="Pfam" id="PF00078"/>
    </source>
</evidence>
<feature type="domain" description="Reverse transcriptase" evidence="7">
    <location>
        <begin position="928"/>
        <end position="1081"/>
    </location>
</feature>
<feature type="domain" description="HAT C-terminal dimerisation" evidence="8">
    <location>
        <begin position="812"/>
        <end position="890"/>
    </location>
</feature>
<keyword evidence="5" id="KW-0539">Nucleus</keyword>
<evidence type="ECO:0000256" key="2">
    <source>
        <dbReference type="ARBA" id="ARBA00022723"/>
    </source>
</evidence>
<dbReference type="SUPFAM" id="SSF53098">
    <property type="entry name" value="Ribonuclease H-like"/>
    <property type="match status" value="1"/>
</dbReference>
<dbReference type="InterPro" id="IPR012337">
    <property type="entry name" value="RNaseH-like_sf"/>
</dbReference>
<dbReference type="GO" id="GO:0005634">
    <property type="term" value="C:nucleus"/>
    <property type="evidence" value="ECO:0007669"/>
    <property type="project" value="UniProtKB-SubCell"/>
</dbReference>
<dbReference type="EMBL" id="FUEG01000029">
    <property type="protein sequence ID" value="SJL15508.1"/>
    <property type="molecule type" value="Genomic_DNA"/>
</dbReference>
<dbReference type="SUPFAM" id="SSF140996">
    <property type="entry name" value="Hermes dimerisation domain"/>
    <property type="match status" value="1"/>
</dbReference>
<evidence type="ECO:0000256" key="4">
    <source>
        <dbReference type="ARBA" id="ARBA00022833"/>
    </source>
</evidence>
<dbReference type="GO" id="GO:0008270">
    <property type="term" value="F:zinc ion binding"/>
    <property type="evidence" value="ECO:0007669"/>
    <property type="project" value="UniProtKB-KW"/>
</dbReference>
<dbReference type="Pfam" id="PF05699">
    <property type="entry name" value="Dimer_Tnp_hAT"/>
    <property type="match status" value="1"/>
</dbReference>
<organism evidence="9 10">
    <name type="scientific">Armillaria ostoyae</name>
    <name type="common">Armillaria root rot fungus</name>
    <dbReference type="NCBI Taxonomy" id="47428"/>
    <lineage>
        <taxon>Eukaryota</taxon>
        <taxon>Fungi</taxon>
        <taxon>Dikarya</taxon>
        <taxon>Basidiomycota</taxon>
        <taxon>Agaricomycotina</taxon>
        <taxon>Agaricomycetes</taxon>
        <taxon>Agaricomycetidae</taxon>
        <taxon>Agaricales</taxon>
        <taxon>Marasmiineae</taxon>
        <taxon>Physalacriaceae</taxon>
        <taxon>Armillaria</taxon>
    </lineage>
</organism>
<evidence type="ECO:0000256" key="6">
    <source>
        <dbReference type="SAM" id="MobiDB-lite"/>
    </source>
</evidence>
<dbReference type="InterPro" id="IPR052035">
    <property type="entry name" value="ZnF_BED_domain_contain"/>
</dbReference>
<keyword evidence="4" id="KW-0862">Zinc</keyword>
<feature type="compositionally biased region" description="Polar residues" evidence="6">
    <location>
        <begin position="1"/>
        <end position="12"/>
    </location>
</feature>
<feature type="compositionally biased region" description="Low complexity" evidence="6">
    <location>
        <begin position="66"/>
        <end position="80"/>
    </location>
</feature>
<name>A0A284S3B8_ARMOS</name>
<gene>
    <name evidence="9" type="ORF">ARMOST_19008</name>
</gene>
<dbReference type="InterPro" id="IPR000477">
    <property type="entry name" value="RT_dom"/>
</dbReference>
<dbReference type="PANTHER" id="PTHR46481:SF10">
    <property type="entry name" value="ZINC FINGER BED DOMAIN-CONTAINING PROTEIN 39"/>
    <property type="match status" value="1"/>
</dbReference>
<evidence type="ECO:0000256" key="5">
    <source>
        <dbReference type="ARBA" id="ARBA00023242"/>
    </source>
</evidence>
<feature type="compositionally biased region" description="Basic and acidic residues" evidence="6">
    <location>
        <begin position="26"/>
        <end position="36"/>
    </location>
</feature>
<feature type="region of interest" description="Disordered" evidence="6">
    <location>
        <begin position="1088"/>
        <end position="1108"/>
    </location>
</feature>
<dbReference type="Proteomes" id="UP000219338">
    <property type="component" value="Unassembled WGS sequence"/>
</dbReference>
<evidence type="ECO:0000256" key="3">
    <source>
        <dbReference type="ARBA" id="ARBA00022771"/>
    </source>
</evidence>
<evidence type="ECO:0000313" key="9">
    <source>
        <dbReference type="EMBL" id="SJL15508.1"/>
    </source>
</evidence>
<dbReference type="PANTHER" id="PTHR46481">
    <property type="entry name" value="ZINC FINGER BED DOMAIN-CONTAINING PROTEIN 4"/>
    <property type="match status" value="1"/>
</dbReference>
<feature type="region of interest" description="Disordered" evidence="6">
    <location>
        <begin position="296"/>
        <end position="330"/>
    </location>
</feature>
<keyword evidence="3" id="KW-0863">Zinc-finger</keyword>
<accession>A0A284S3B8</accession>
<evidence type="ECO:0008006" key="11">
    <source>
        <dbReference type="Google" id="ProtNLM"/>
    </source>
</evidence>
<dbReference type="AlphaFoldDB" id="A0A284S3B8"/>
<evidence type="ECO:0000313" key="10">
    <source>
        <dbReference type="Proteomes" id="UP000219338"/>
    </source>
</evidence>
<dbReference type="InterPro" id="IPR008906">
    <property type="entry name" value="HATC_C_dom"/>
</dbReference>
<evidence type="ECO:0000256" key="1">
    <source>
        <dbReference type="ARBA" id="ARBA00004123"/>
    </source>
</evidence>